<keyword evidence="5 6" id="KW-0472">Membrane</keyword>
<dbReference type="GO" id="GO:0000139">
    <property type="term" value="C:Golgi membrane"/>
    <property type="evidence" value="ECO:0007669"/>
    <property type="project" value="TreeGrafter"/>
</dbReference>
<protein>
    <recommendedName>
        <fullName evidence="6">Golgi apparatus membrane protein TVP23 homolog</fullName>
    </recommendedName>
</protein>
<dbReference type="PANTHER" id="PTHR13019">
    <property type="entry name" value="GOLGI APPARATUS MEMBRANE PROTEIN TVP23"/>
    <property type="match status" value="1"/>
</dbReference>
<evidence type="ECO:0000256" key="2">
    <source>
        <dbReference type="ARBA" id="ARBA00005467"/>
    </source>
</evidence>
<feature type="transmembrane region" description="Helical" evidence="6">
    <location>
        <begin position="43"/>
        <end position="66"/>
    </location>
</feature>
<evidence type="ECO:0000256" key="3">
    <source>
        <dbReference type="ARBA" id="ARBA00022692"/>
    </source>
</evidence>
<sequence length="186" mass="21252">MLSIVHLQKFVSVLDANPNFFSLLRLKRYCCTFFTTLPVWVDISVLSSSFIVCMVTVILFLSADFWTVKLVGTHRCENVLSFLSALGEFEAAGVRSKSRIFWLVLVMCPVIWVYFRDIFNHQLTILRLFSFKIKWLALVIMGVVLQGANLYGYVRCKVGGRTSLKNMATNYFGQKLQEASLKLARS</sequence>
<feature type="transmembrane region" description="Helical" evidence="6">
    <location>
        <begin position="100"/>
        <end position="115"/>
    </location>
</feature>
<feature type="transmembrane region" description="Helical" evidence="6">
    <location>
        <begin position="135"/>
        <end position="154"/>
    </location>
</feature>
<evidence type="ECO:0000256" key="6">
    <source>
        <dbReference type="RuleBase" id="RU361206"/>
    </source>
</evidence>
<accession>A0A8C8BSH7</accession>
<keyword evidence="4 6" id="KW-1133">Transmembrane helix</keyword>
<keyword evidence="3 6" id="KW-0812">Transmembrane</keyword>
<dbReference type="InterPro" id="IPR008564">
    <property type="entry name" value="TVP23-like"/>
</dbReference>
<dbReference type="Ensembl" id="ENSOTST00005001053.2">
    <property type="protein sequence ID" value="ENSOTSP00005000930.2"/>
    <property type="gene ID" value="ENSOTSG00005000554.2"/>
</dbReference>
<keyword evidence="8" id="KW-1185">Reference proteome</keyword>
<dbReference type="AlphaFoldDB" id="A0A8C8BSH7"/>
<dbReference type="PANTHER" id="PTHR13019:SF9">
    <property type="entry name" value="GOLGI APPARATUS MEMBRANE PROTEIN TVP23 HOMOLOG B"/>
    <property type="match status" value="1"/>
</dbReference>
<evidence type="ECO:0000256" key="1">
    <source>
        <dbReference type="ARBA" id="ARBA00004141"/>
    </source>
</evidence>
<dbReference type="GO" id="GO:0009306">
    <property type="term" value="P:protein secretion"/>
    <property type="evidence" value="ECO:0007669"/>
    <property type="project" value="TreeGrafter"/>
</dbReference>
<evidence type="ECO:0000313" key="8">
    <source>
        <dbReference type="Proteomes" id="UP000694402"/>
    </source>
</evidence>
<evidence type="ECO:0000256" key="5">
    <source>
        <dbReference type="ARBA" id="ARBA00023136"/>
    </source>
</evidence>
<dbReference type="Pfam" id="PF05832">
    <property type="entry name" value="DUF846"/>
    <property type="match status" value="1"/>
</dbReference>
<dbReference type="GeneTree" id="ENSGT00390000004428"/>
<evidence type="ECO:0000256" key="4">
    <source>
        <dbReference type="ARBA" id="ARBA00022989"/>
    </source>
</evidence>
<evidence type="ECO:0000313" key="7">
    <source>
        <dbReference type="Ensembl" id="ENSOTSP00005000930.2"/>
    </source>
</evidence>
<reference evidence="7" key="1">
    <citation type="submission" date="2025-08" db="UniProtKB">
        <authorList>
            <consortium name="Ensembl"/>
        </authorList>
    </citation>
    <scope>IDENTIFICATION</scope>
</reference>
<comment type="similarity">
    <text evidence="2 6">Belongs to the TVP23 family.</text>
</comment>
<dbReference type="GO" id="GO:0016192">
    <property type="term" value="P:vesicle-mediated transport"/>
    <property type="evidence" value="ECO:0007669"/>
    <property type="project" value="TreeGrafter"/>
</dbReference>
<reference evidence="7" key="2">
    <citation type="submission" date="2025-09" db="UniProtKB">
        <authorList>
            <consortium name="Ensembl"/>
        </authorList>
    </citation>
    <scope>IDENTIFICATION</scope>
</reference>
<organism evidence="7 8">
    <name type="scientific">Oncorhynchus tshawytscha</name>
    <name type="common">Chinook salmon</name>
    <name type="synonym">Salmo tshawytscha</name>
    <dbReference type="NCBI Taxonomy" id="74940"/>
    <lineage>
        <taxon>Eukaryota</taxon>
        <taxon>Metazoa</taxon>
        <taxon>Chordata</taxon>
        <taxon>Craniata</taxon>
        <taxon>Vertebrata</taxon>
        <taxon>Euteleostomi</taxon>
        <taxon>Actinopterygii</taxon>
        <taxon>Neopterygii</taxon>
        <taxon>Teleostei</taxon>
        <taxon>Protacanthopterygii</taxon>
        <taxon>Salmoniformes</taxon>
        <taxon>Salmonidae</taxon>
        <taxon>Salmoninae</taxon>
        <taxon>Oncorhynchus</taxon>
    </lineage>
</organism>
<dbReference type="Proteomes" id="UP000694402">
    <property type="component" value="Unassembled WGS sequence"/>
</dbReference>
<proteinExistence type="inferred from homology"/>
<comment type="subcellular location">
    <subcellularLocation>
        <location evidence="1 6">Membrane</location>
        <topology evidence="1 6">Multi-pass membrane protein</topology>
    </subcellularLocation>
</comment>
<name>A0A8C8BSH7_ONCTS</name>